<feature type="transmembrane region" description="Helical" evidence="2">
    <location>
        <begin position="20"/>
        <end position="42"/>
    </location>
</feature>
<keyword evidence="2" id="KW-0812">Transmembrane</keyword>
<reference evidence="3 4" key="1">
    <citation type="submission" date="2020-08" db="EMBL/GenBank/DDBJ databases">
        <title>Genomic Encyclopedia of Type Strains, Phase IV (KMG-IV): sequencing the most valuable type-strain genomes for metagenomic binning, comparative biology and taxonomic classification.</title>
        <authorList>
            <person name="Goeker M."/>
        </authorList>
    </citation>
    <scope>NUCLEOTIDE SEQUENCE [LARGE SCALE GENOMIC DNA]</scope>
    <source>
        <strain evidence="3 4">DSM 23958</strain>
    </source>
</reference>
<dbReference type="RefSeq" id="WP_138855726.1">
    <property type="nucleotide sequence ID" value="NZ_CP040709.1"/>
</dbReference>
<keyword evidence="2" id="KW-1133">Transmembrane helix</keyword>
<keyword evidence="2" id="KW-0472">Membrane</keyword>
<dbReference type="Proteomes" id="UP000554837">
    <property type="component" value="Unassembled WGS sequence"/>
</dbReference>
<dbReference type="Pfam" id="PF05137">
    <property type="entry name" value="PilN"/>
    <property type="match status" value="1"/>
</dbReference>
<evidence type="ECO:0000313" key="4">
    <source>
        <dbReference type="Proteomes" id="UP000554837"/>
    </source>
</evidence>
<accession>A0A840S4Y3</accession>
<gene>
    <name evidence="3" type="ORF">HNQ51_001926</name>
</gene>
<sequence>MAQQLNLFDPSLRPEQRWLRASTALILLVLMALLLWGASLALRQAARSTEQQAATREAELRTLSAALQATPDGAQMQTLEQLRQQLAQAQQWEIQMRTLPAAPAGQQVLEALAQASGDEIWLTQMQWQARDAQLSLEGRLMEPKRLPLYLRRLEAQPALRGQSFLRVQLRPAPDSVDAAVPGPAHFQLHSSPSLAGTQ</sequence>
<proteinExistence type="predicted"/>
<evidence type="ECO:0000256" key="2">
    <source>
        <dbReference type="SAM" id="Phobius"/>
    </source>
</evidence>
<dbReference type="InterPro" id="IPR007813">
    <property type="entry name" value="PilN"/>
</dbReference>
<keyword evidence="4" id="KW-1185">Reference proteome</keyword>
<name>A0A840S4Y3_9BURK</name>
<evidence type="ECO:0000256" key="1">
    <source>
        <dbReference type="SAM" id="MobiDB-lite"/>
    </source>
</evidence>
<protein>
    <submittedName>
        <fullName evidence="3">Uncharacterized protein</fullName>
    </submittedName>
</protein>
<dbReference type="OrthoDB" id="5405677at2"/>
<dbReference type="AlphaFoldDB" id="A0A840S4Y3"/>
<feature type="compositionally biased region" description="Polar residues" evidence="1">
    <location>
        <begin position="188"/>
        <end position="198"/>
    </location>
</feature>
<dbReference type="EMBL" id="JACHHO010000002">
    <property type="protein sequence ID" value="MBB5204612.1"/>
    <property type="molecule type" value="Genomic_DNA"/>
</dbReference>
<feature type="region of interest" description="Disordered" evidence="1">
    <location>
        <begin position="176"/>
        <end position="198"/>
    </location>
</feature>
<evidence type="ECO:0000313" key="3">
    <source>
        <dbReference type="EMBL" id="MBB5204612.1"/>
    </source>
</evidence>
<organism evidence="3 4">
    <name type="scientific">Inhella inkyongensis</name>
    <dbReference type="NCBI Taxonomy" id="392593"/>
    <lineage>
        <taxon>Bacteria</taxon>
        <taxon>Pseudomonadati</taxon>
        <taxon>Pseudomonadota</taxon>
        <taxon>Betaproteobacteria</taxon>
        <taxon>Burkholderiales</taxon>
        <taxon>Sphaerotilaceae</taxon>
        <taxon>Inhella</taxon>
    </lineage>
</organism>
<comment type="caution">
    <text evidence="3">The sequence shown here is derived from an EMBL/GenBank/DDBJ whole genome shotgun (WGS) entry which is preliminary data.</text>
</comment>